<dbReference type="PANTHER" id="PTHR43578:SF3">
    <property type="entry name" value="NADH-QUINONE OXIDOREDUCTASE SUBUNIT F"/>
    <property type="match status" value="1"/>
</dbReference>
<dbReference type="SUPFAM" id="SSF142984">
    <property type="entry name" value="Nqo1 middle domain-like"/>
    <property type="match status" value="1"/>
</dbReference>
<dbReference type="PROSITE" id="PS00645">
    <property type="entry name" value="COMPLEX1_51K_2"/>
    <property type="match status" value="1"/>
</dbReference>
<dbReference type="EMBL" id="CP029462">
    <property type="protein sequence ID" value="AXL22372.1"/>
    <property type="molecule type" value="Genomic_DNA"/>
</dbReference>
<organism evidence="8 9">
    <name type="scientific">Megasphaera stantonii</name>
    <dbReference type="NCBI Taxonomy" id="2144175"/>
    <lineage>
        <taxon>Bacteria</taxon>
        <taxon>Bacillati</taxon>
        <taxon>Bacillota</taxon>
        <taxon>Negativicutes</taxon>
        <taxon>Veillonellales</taxon>
        <taxon>Veillonellaceae</taxon>
        <taxon>Megasphaera</taxon>
    </lineage>
</organism>
<protein>
    <submittedName>
        <fullName evidence="8">NADH-quinone oxidoreductase subunit NuoF</fullName>
    </submittedName>
</protein>
<dbReference type="InterPro" id="IPR037207">
    <property type="entry name" value="Nuop51_4Fe4S-bd_sf"/>
</dbReference>
<name>A0A346B2M9_9FIRM</name>
<dbReference type="Gene3D" id="6.10.250.1450">
    <property type="match status" value="1"/>
</dbReference>
<dbReference type="InterPro" id="IPR019575">
    <property type="entry name" value="Nuop51_4Fe4S-bd"/>
</dbReference>
<dbReference type="InterPro" id="IPR001949">
    <property type="entry name" value="NADH-UbQ_OxRdtase_51kDa_CS"/>
</dbReference>
<feature type="region of interest" description="Disordered" evidence="6">
    <location>
        <begin position="309"/>
        <end position="328"/>
    </location>
</feature>
<keyword evidence="5" id="KW-0411">Iron-sulfur</keyword>
<dbReference type="OrthoDB" id="9761899at2"/>
<evidence type="ECO:0000313" key="8">
    <source>
        <dbReference type="EMBL" id="AXL22372.1"/>
    </source>
</evidence>
<dbReference type="Gene3D" id="1.20.1440.230">
    <property type="entry name" value="NADH-ubiquinone oxidoreductase 51kDa subunit, iron-sulphur binding domain"/>
    <property type="match status" value="1"/>
</dbReference>
<gene>
    <name evidence="8" type="ORF">DKB62_05665</name>
</gene>
<dbReference type="PROSITE" id="PS00198">
    <property type="entry name" value="4FE4S_FER_1"/>
    <property type="match status" value="2"/>
</dbReference>
<evidence type="ECO:0000256" key="5">
    <source>
        <dbReference type="ARBA" id="ARBA00023014"/>
    </source>
</evidence>
<dbReference type="KEGG" id="meg:DKB62_05665"/>
<keyword evidence="9" id="KW-1185">Reference proteome</keyword>
<dbReference type="InterPro" id="IPR037225">
    <property type="entry name" value="Nuo51_FMN-bd_sf"/>
</dbReference>
<evidence type="ECO:0000313" key="9">
    <source>
        <dbReference type="Proteomes" id="UP000254337"/>
    </source>
</evidence>
<dbReference type="CDD" id="cd02980">
    <property type="entry name" value="TRX_Fd_family"/>
    <property type="match status" value="1"/>
</dbReference>
<dbReference type="AlphaFoldDB" id="A0A346B2M9"/>
<evidence type="ECO:0000259" key="7">
    <source>
        <dbReference type="PROSITE" id="PS51379"/>
    </source>
</evidence>
<evidence type="ECO:0000256" key="3">
    <source>
        <dbReference type="ARBA" id="ARBA00022723"/>
    </source>
</evidence>
<dbReference type="SUPFAM" id="SSF140490">
    <property type="entry name" value="Nqo1C-terminal domain-like"/>
    <property type="match status" value="1"/>
</dbReference>
<sequence>MPEKNVPVTPVDRTRPGVQKHILVCGGTACVASNSVKLQEAFQKALEDNGLSAAVKLIQTGCHGFCENGPIVTIYPENTFYVHVKAGDAKDIVEQHIMKGEVVESLLYMDPVTETRVETNDEVPFYKKQVRRVLARCGLVDPENINEYIAMDGYQGLAKALTMEPQAVIDEVVASGLRGRGGAGFPTGKKWQFCRNAPGDKKYIICNADEGDPGAFMDRSVLEGDPHSVLEGMCIGGYAIGADEAYIYCRAEYPLAIHRLEVAIKQAEEIGLLGNNILGSGFNFKIHIKKGAGAFVCGEETALIASIEGRRGTPSPRPPFPANSGLWGKPTNNNNVETWANVASIIRNGASWFNSIGTKTSPGTKVFALTGKINNTGLAEVPMGITMREIIFEIGGGIPHGKAFKAVQIGGPSGGCLPEAMLDTPVDFDSLSGIGAMMGSGGLVVMDEATCMVDVAKFFVTFTQAESCGKCAPCREGTKRMLEILVRITKGQGTRRDFDLLQDLANNIKLSALCGLGQTAPNPVLSTIHYFGDEYKAHIENKECPAGVCADLLHYVISDECKGCGLCARNCPVHAISGQPKEKHVIDPQRCIKCGVCMSKCPFKAVKKA</sequence>
<reference evidence="8 9" key="1">
    <citation type="submission" date="2018-05" db="EMBL/GenBank/DDBJ databases">
        <title>Complete genome sequence of Megasphaera sp. AJH120T, isolated from the ceca of a chicken.</title>
        <authorList>
            <person name="Maki J."/>
            <person name="Looft T."/>
        </authorList>
    </citation>
    <scope>NUCLEOTIDE SEQUENCE [LARGE SCALE GENOMIC DNA]</scope>
    <source>
        <strain evidence="8 9">AJH120</strain>
    </source>
</reference>
<dbReference type="PANTHER" id="PTHR43578">
    <property type="entry name" value="NADH-QUINONE OXIDOREDUCTASE SUBUNIT F"/>
    <property type="match status" value="1"/>
</dbReference>
<dbReference type="Gene3D" id="3.40.50.11540">
    <property type="entry name" value="NADH-ubiquinone oxidoreductase 51kDa subunit"/>
    <property type="match status" value="1"/>
</dbReference>
<dbReference type="GO" id="GO:0010181">
    <property type="term" value="F:FMN binding"/>
    <property type="evidence" value="ECO:0007669"/>
    <property type="project" value="InterPro"/>
</dbReference>
<dbReference type="GO" id="GO:0051539">
    <property type="term" value="F:4 iron, 4 sulfur cluster binding"/>
    <property type="evidence" value="ECO:0007669"/>
    <property type="project" value="UniProtKB-KW"/>
</dbReference>
<dbReference type="InterPro" id="IPR017900">
    <property type="entry name" value="4Fe4S_Fe_S_CS"/>
</dbReference>
<dbReference type="SMART" id="SM00928">
    <property type="entry name" value="NADH_4Fe-4S"/>
    <property type="match status" value="1"/>
</dbReference>
<dbReference type="Gene3D" id="3.40.30.10">
    <property type="entry name" value="Glutaredoxin"/>
    <property type="match status" value="1"/>
</dbReference>
<evidence type="ECO:0000256" key="2">
    <source>
        <dbReference type="ARBA" id="ARBA00022485"/>
    </source>
</evidence>
<dbReference type="PROSITE" id="PS51379">
    <property type="entry name" value="4FE4S_FER_2"/>
    <property type="match status" value="2"/>
</dbReference>
<feature type="domain" description="4Fe-4S ferredoxin-type" evidence="7">
    <location>
        <begin position="582"/>
        <end position="609"/>
    </location>
</feature>
<dbReference type="NCBIfam" id="NF010120">
    <property type="entry name" value="PRK13596.1"/>
    <property type="match status" value="1"/>
</dbReference>
<dbReference type="InterPro" id="IPR017896">
    <property type="entry name" value="4Fe4S_Fe-S-bd"/>
</dbReference>
<dbReference type="SUPFAM" id="SSF52833">
    <property type="entry name" value="Thioredoxin-like"/>
    <property type="match status" value="1"/>
</dbReference>
<feature type="domain" description="4Fe-4S ferredoxin-type" evidence="7">
    <location>
        <begin position="552"/>
        <end position="581"/>
    </location>
</feature>
<keyword evidence="4" id="KW-0408">Iron</keyword>
<evidence type="ECO:0000256" key="4">
    <source>
        <dbReference type="ARBA" id="ARBA00023004"/>
    </source>
</evidence>
<dbReference type="InterPro" id="IPR011538">
    <property type="entry name" value="Nuo51_FMN-bd"/>
</dbReference>
<dbReference type="GO" id="GO:0046872">
    <property type="term" value="F:metal ion binding"/>
    <property type="evidence" value="ECO:0007669"/>
    <property type="project" value="UniProtKB-KW"/>
</dbReference>
<proteinExistence type="inferred from homology"/>
<dbReference type="GO" id="GO:0008137">
    <property type="term" value="F:NADH dehydrogenase (ubiquinone) activity"/>
    <property type="evidence" value="ECO:0007669"/>
    <property type="project" value="InterPro"/>
</dbReference>
<keyword evidence="3" id="KW-0479">Metal-binding</keyword>
<comment type="similarity">
    <text evidence="1">Belongs to the complex I 51 kDa subunit family.</text>
</comment>
<dbReference type="SUPFAM" id="SSF142019">
    <property type="entry name" value="Nqo1 FMN-binding domain-like"/>
    <property type="match status" value="1"/>
</dbReference>
<dbReference type="FunFam" id="1.20.1440.230:FF:000001">
    <property type="entry name" value="Mitochondrial NADH dehydrogenase flavoprotein 1"/>
    <property type="match status" value="1"/>
</dbReference>
<dbReference type="SUPFAM" id="SSF54862">
    <property type="entry name" value="4Fe-4S ferredoxins"/>
    <property type="match status" value="1"/>
</dbReference>
<evidence type="ECO:0000256" key="6">
    <source>
        <dbReference type="SAM" id="MobiDB-lite"/>
    </source>
</evidence>
<dbReference type="Pfam" id="PF01512">
    <property type="entry name" value="Complex1_51K"/>
    <property type="match status" value="1"/>
</dbReference>
<dbReference type="Pfam" id="PF01257">
    <property type="entry name" value="2Fe-2S_thioredx"/>
    <property type="match status" value="1"/>
</dbReference>
<dbReference type="Pfam" id="PF10589">
    <property type="entry name" value="NADH_4Fe-4S"/>
    <property type="match status" value="1"/>
</dbReference>
<dbReference type="Pfam" id="PF12838">
    <property type="entry name" value="Fer4_7"/>
    <property type="match status" value="1"/>
</dbReference>
<dbReference type="InterPro" id="IPR036249">
    <property type="entry name" value="Thioredoxin-like_sf"/>
</dbReference>
<dbReference type="FunFam" id="3.40.50.11540:FF:000001">
    <property type="entry name" value="NADH dehydrogenase [ubiquinone] flavoprotein 1, mitochondrial"/>
    <property type="match status" value="1"/>
</dbReference>
<accession>A0A346B2M9</accession>
<keyword evidence="2" id="KW-0004">4Fe-4S</keyword>
<dbReference type="Proteomes" id="UP000254337">
    <property type="component" value="Chromosome"/>
</dbReference>
<dbReference type="Gene3D" id="3.10.20.600">
    <property type="match status" value="1"/>
</dbReference>
<evidence type="ECO:0000256" key="1">
    <source>
        <dbReference type="ARBA" id="ARBA00007523"/>
    </source>
</evidence>
<dbReference type="Gene3D" id="3.30.70.20">
    <property type="match status" value="1"/>
</dbReference>